<accession>A0A5N5DSY2</accession>
<dbReference type="Proteomes" id="UP000325902">
    <property type="component" value="Unassembled WGS sequence"/>
</dbReference>
<evidence type="ECO:0000256" key="1">
    <source>
        <dbReference type="SAM" id="MobiDB-lite"/>
    </source>
</evidence>
<gene>
    <name evidence="3" type="ORF">DBV05_g1542</name>
</gene>
<feature type="compositionally biased region" description="Low complexity" evidence="1">
    <location>
        <begin position="953"/>
        <end position="975"/>
    </location>
</feature>
<feature type="region of interest" description="Disordered" evidence="1">
    <location>
        <begin position="687"/>
        <end position="720"/>
    </location>
</feature>
<feature type="compositionally biased region" description="Low complexity" evidence="1">
    <location>
        <begin position="503"/>
        <end position="513"/>
    </location>
</feature>
<feature type="region of interest" description="Disordered" evidence="1">
    <location>
        <begin position="746"/>
        <end position="975"/>
    </location>
</feature>
<feature type="compositionally biased region" description="Low complexity" evidence="1">
    <location>
        <begin position="23"/>
        <end position="48"/>
    </location>
</feature>
<feature type="compositionally biased region" description="Polar residues" evidence="1">
    <location>
        <begin position="854"/>
        <end position="865"/>
    </location>
</feature>
<evidence type="ECO:0000313" key="3">
    <source>
        <dbReference type="EMBL" id="KAB2580042.1"/>
    </source>
</evidence>
<feature type="compositionally biased region" description="Basic and acidic residues" evidence="1">
    <location>
        <begin position="302"/>
        <end position="321"/>
    </location>
</feature>
<comment type="caution">
    <text evidence="3">The sequence shown here is derived from an EMBL/GenBank/DDBJ whole genome shotgun (WGS) entry which is preliminary data.</text>
</comment>
<feature type="compositionally biased region" description="Basic and acidic residues" evidence="1">
    <location>
        <begin position="687"/>
        <end position="709"/>
    </location>
</feature>
<feature type="domain" description="MIT" evidence="2">
    <location>
        <begin position="352"/>
        <end position="416"/>
    </location>
</feature>
<feature type="compositionally biased region" description="Basic and acidic residues" evidence="1">
    <location>
        <begin position="565"/>
        <end position="575"/>
    </location>
</feature>
<dbReference type="InterPro" id="IPR007330">
    <property type="entry name" value="MIT_dom"/>
</dbReference>
<feature type="region of interest" description="Disordered" evidence="1">
    <location>
        <begin position="1"/>
        <end position="354"/>
    </location>
</feature>
<feature type="compositionally biased region" description="Low complexity" evidence="1">
    <location>
        <begin position="752"/>
        <end position="768"/>
    </location>
</feature>
<dbReference type="OrthoDB" id="2245455at2759"/>
<feature type="compositionally biased region" description="Basic and acidic residues" evidence="1">
    <location>
        <begin position="331"/>
        <end position="350"/>
    </location>
</feature>
<feature type="compositionally biased region" description="Pro residues" evidence="1">
    <location>
        <begin position="175"/>
        <end position="191"/>
    </location>
</feature>
<dbReference type="PANTHER" id="PTHR37327:SF1">
    <property type="entry name" value="MICROTUBULE INTERACTING AND TRANSPORT DOMAIN-CONTAINING PROTEIN"/>
    <property type="match status" value="1"/>
</dbReference>
<feature type="region of interest" description="Disordered" evidence="1">
    <location>
        <begin position="499"/>
        <end position="591"/>
    </location>
</feature>
<feature type="compositionally biased region" description="Polar residues" evidence="1">
    <location>
        <begin position="202"/>
        <end position="216"/>
    </location>
</feature>
<keyword evidence="4" id="KW-1185">Reference proteome</keyword>
<dbReference type="SUPFAM" id="SSF116846">
    <property type="entry name" value="MIT domain"/>
    <property type="match status" value="1"/>
</dbReference>
<dbReference type="Gene3D" id="1.20.58.80">
    <property type="entry name" value="Phosphotransferase system, lactose/cellobiose-type IIA subunit"/>
    <property type="match status" value="1"/>
</dbReference>
<dbReference type="Pfam" id="PF04212">
    <property type="entry name" value="MIT"/>
    <property type="match status" value="1"/>
</dbReference>
<feature type="compositionally biased region" description="Polar residues" evidence="1">
    <location>
        <begin position="800"/>
        <end position="813"/>
    </location>
</feature>
<feature type="compositionally biased region" description="Low complexity" evidence="1">
    <location>
        <begin position="266"/>
        <end position="291"/>
    </location>
</feature>
<feature type="compositionally biased region" description="Polar residues" evidence="1">
    <location>
        <begin position="914"/>
        <end position="942"/>
    </location>
</feature>
<dbReference type="InterPro" id="IPR036181">
    <property type="entry name" value="MIT_dom_sf"/>
</dbReference>
<feature type="compositionally biased region" description="Polar residues" evidence="1">
    <location>
        <begin position="769"/>
        <end position="792"/>
    </location>
</feature>
<feature type="compositionally biased region" description="Basic residues" evidence="1">
    <location>
        <begin position="74"/>
        <end position="88"/>
    </location>
</feature>
<sequence>MHSASNAHAAAAAKSSHHRKASHSNTSSLSSTSSSTLKRASSLKASSSANPSHLPAAPPLDPPIEDESSPDAHKRLRKRSSTHRRRSTVAHAAQEQVSSPIREGVGNLHRWSQSSTSSRASLARDLRQGSFSRRLSFSGGPPLDPLHGSALQSPQRSPTRNRSPDVSPRGKARPYSPPPKIPTPDPAPALPLLPATTFDPSSPLTAATTNISTSGLFTPPATLPSGPDYFNHKPYVPTATSPRTKKQPPAKGFAKSALASPPVLESASGRAARAPHSASASVSSRSRAPSVEQQQRSASALGKERRAPTRERARSRTRDRSVSGTTTASEDEGRRASSRNKDRGEKDKKTMLSRALQKANTAVLLDNAQNFEGAMEAYGDACRLLQQVMLRSSGEDDRKKLEAIRVTYTNRIQELKMLDPAWQSSGGKALPSRPMSDQSLADTQSFIDNVVDDEEEEPVVIETATITRIVNDKSVESTRTQTSFQKRPARESVISSAIRDVESSIPKSSEPEPLLSPPPIKPGGSLQHSDHPSLDSPMERNYLPPPLSPRRTRTPSASADPFDEPGVREVVEHRSASQASQVSQHHHRAASNESISWLDTIDESGGSSCSSSVHSLQMGSLQRKHLRYASGATEAEFDAALDAAVEAAYDDNLEPYEEEGMVSPYRKNVELARERVREAEREMAIEAAKRHDRESRMRGDSLPHVRDGSLDLGGQTEEADDEERILDEMTRDYMLDDFDFGLQSKSALPRQSDSSTFSGSTWHSSMSSARNTAGTSLSTVTELDTSPTSTVTPKPLPERPTNTLPPVSESEPQTEVPIPPAPSHKSTGSGGASSVRSRRLSGQNAKQLKIETSLPANQGPLTQPPYTLKVDETPALPKTANPTLPNTSLKMPSQSNLQAPSLNSAAVSPADSMPSISPSTSLTQAMSNENITSDPSSRTKTSGPPPPLKKNKSSLSLRNRQMSVSSPDGSDVSVGTPLSTTFTTFSQRKPSNAQLAQTPGIPTFTLDGMNLPTGGMHLFEADIHSPYSPGSPNPLAINAPIPLEPCPESYLLRPFWLMRCFYQTLAHPRGGYLSTKLFVPRDIWNVKGVKIKSMEEKISNIDLLTAALLKLGRVDTLDADATLEEMQALELVLDQVQSNLIKKLGSEVGTGGVSSMFKDAQTVGVTSPDGSTATELPSRLGGTSNRYLNTWKKLRSKNSGVNLANLASNKEVSKDSLTMSTLPMTTLPNIRFAKREVAQVEFIGPNASYMGSLTRLFDAVQVLDQIARQVEDPGLKHSSPTHVGLELSTRHAAEFFGFYICRFVLSDIAMMLDKFIKRGSEWVLI</sequence>
<dbReference type="PANTHER" id="PTHR37327">
    <property type="entry name" value="CHROMOSOME 1, WHOLE GENOME SHOTGUN SEQUENCE"/>
    <property type="match status" value="1"/>
</dbReference>
<dbReference type="EMBL" id="VCHE01000005">
    <property type="protein sequence ID" value="KAB2580042.1"/>
    <property type="molecule type" value="Genomic_DNA"/>
</dbReference>
<proteinExistence type="predicted"/>
<evidence type="ECO:0000259" key="2">
    <source>
        <dbReference type="Pfam" id="PF04212"/>
    </source>
</evidence>
<feature type="compositionally biased region" description="Low complexity" evidence="1">
    <location>
        <begin position="1"/>
        <end position="14"/>
    </location>
</feature>
<protein>
    <recommendedName>
        <fullName evidence="2">MIT domain-containing protein</fullName>
    </recommendedName>
</protein>
<organism evidence="3 4">
    <name type="scientific">Lasiodiplodia theobromae</name>
    <dbReference type="NCBI Taxonomy" id="45133"/>
    <lineage>
        <taxon>Eukaryota</taxon>
        <taxon>Fungi</taxon>
        <taxon>Dikarya</taxon>
        <taxon>Ascomycota</taxon>
        <taxon>Pezizomycotina</taxon>
        <taxon>Dothideomycetes</taxon>
        <taxon>Dothideomycetes incertae sedis</taxon>
        <taxon>Botryosphaeriales</taxon>
        <taxon>Botryosphaeriaceae</taxon>
        <taxon>Lasiodiplodia</taxon>
    </lineage>
</organism>
<name>A0A5N5DSY2_9PEZI</name>
<feature type="compositionally biased region" description="Polar residues" evidence="1">
    <location>
        <begin position="150"/>
        <end position="161"/>
    </location>
</feature>
<reference evidence="3 4" key="1">
    <citation type="journal article" date="2019" name="Sci. Rep.">
        <title>A multi-omics analysis of the grapevine pathogen Lasiodiplodia theobromae reveals that temperature affects the expression of virulence- and pathogenicity-related genes.</title>
        <authorList>
            <person name="Felix C."/>
            <person name="Meneses R."/>
            <person name="Goncalves M.F.M."/>
            <person name="Tilleman L."/>
            <person name="Duarte A.S."/>
            <person name="Jorrin-Novo J.V."/>
            <person name="Van de Peer Y."/>
            <person name="Deforce D."/>
            <person name="Van Nieuwerburgh F."/>
            <person name="Esteves A.C."/>
            <person name="Alves A."/>
        </authorList>
    </citation>
    <scope>NUCLEOTIDE SEQUENCE [LARGE SCALE GENOMIC DNA]</scope>
    <source>
        <strain evidence="3 4">LA-SOL3</strain>
    </source>
</reference>
<feature type="compositionally biased region" description="Polar residues" evidence="1">
    <location>
        <begin position="880"/>
        <end position="906"/>
    </location>
</feature>
<evidence type="ECO:0000313" key="4">
    <source>
        <dbReference type="Proteomes" id="UP000325902"/>
    </source>
</evidence>
<feature type="compositionally biased region" description="Low complexity" evidence="1">
    <location>
        <begin position="110"/>
        <end position="121"/>
    </location>
</feature>
<feature type="compositionally biased region" description="Low complexity" evidence="1">
    <location>
        <begin position="128"/>
        <end position="140"/>
    </location>
</feature>